<dbReference type="RefSeq" id="WP_166099688.1">
    <property type="nucleotide sequence ID" value="NZ_JAADJT010000002.1"/>
</dbReference>
<evidence type="ECO:0000259" key="1">
    <source>
        <dbReference type="Pfam" id="PF05368"/>
    </source>
</evidence>
<keyword evidence="3" id="KW-1185">Reference proteome</keyword>
<proteinExistence type="predicted"/>
<gene>
    <name evidence="2" type="ORF">GW587_05555</name>
</gene>
<dbReference type="InterPro" id="IPR008030">
    <property type="entry name" value="NmrA-like"/>
</dbReference>
<feature type="domain" description="NmrA-like" evidence="1">
    <location>
        <begin position="4"/>
        <end position="263"/>
    </location>
</feature>
<comment type="caution">
    <text evidence="2">The sequence shown here is derived from an EMBL/GenBank/DDBJ whole genome shotgun (WGS) entry which is preliminary data.</text>
</comment>
<dbReference type="InterPro" id="IPR051604">
    <property type="entry name" value="Ergot_Alk_Oxidoreductase"/>
</dbReference>
<dbReference type="Gene3D" id="3.90.25.10">
    <property type="entry name" value="UDP-galactose 4-epimerase, domain 1"/>
    <property type="match status" value="1"/>
</dbReference>
<dbReference type="Gene3D" id="3.40.50.720">
    <property type="entry name" value="NAD(P)-binding Rossmann-like Domain"/>
    <property type="match status" value="1"/>
</dbReference>
<reference evidence="3" key="2">
    <citation type="submission" date="2023-07" db="EMBL/GenBank/DDBJ databases">
        <title>Duganella aceri sp. nov., isolated from tree sap.</title>
        <authorList>
            <person name="Kim I.S."/>
        </authorList>
    </citation>
    <scope>NUCLEOTIDE SEQUENCE [LARGE SCALE GENOMIC DNA]</scope>
    <source>
        <strain evidence="3">SAP-35</strain>
    </source>
</reference>
<dbReference type="SUPFAM" id="SSF51735">
    <property type="entry name" value="NAD(P)-binding Rossmann-fold domains"/>
    <property type="match status" value="1"/>
</dbReference>
<evidence type="ECO:0000313" key="3">
    <source>
        <dbReference type="Proteomes" id="UP000666369"/>
    </source>
</evidence>
<sequence length="292" mass="31886">MTTPLILITGANGTTGAFAINQLLAQGANVRALVHKDDERAAKLRARGVDVVVGNIENFQSVRAALVGVRSAYFVYPLEAQILKAAVYFAQAAKEAGVQAVVNISQRTAHIDSASHSAQDHWFSERVFDWSGVPVIHLRPTLFMEWLLYPFQQPIIAGHNTLMLPGGNGRHSPVSAFDQGRVIATLLRDPAPHIGRTYHLYGPEELSYSEIAQAVGEGIGKDLRYVPEDPEAFVTRLLQAGVPPYVVRHLSAVFDEYRDNLLDGSNNTIEALTGVAPMTIKEFARQHAASLI</sequence>
<dbReference type="EMBL" id="JAADJT010000002">
    <property type="protein sequence ID" value="NGZ83725.1"/>
    <property type="molecule type" value="Genomic_DNA"/>
</dbReference>
<dbReference type="Proteomes" id="UP000666369">
    <property type="component" value="Unassembled WGS sequence"/>
</dbReference>
<dbReference type="PANTHER" id="PTHR43162">
    <property type="match status" value="1"/>
</dbReference>
<reference evidence="2 3" key="1">
    <citation type="submission" date="2020-01" db="EMBL/GenBank/DDBJ databases">
        <authorList>
            <person name="Lee S.D."/>
        </authorList>
    </citation>
    <scope>NUCLEOTIDE SEQUENCE [LARGE SCALE GENOMIC DNA]</scope>
    <source>
        <strain evidence="2 3">SAP-35</strain>
    </source>
</reference>
<dbReference type="Pfam" id="PF05368">
    <property type="entry name" value="NmrA"/>
    <property type="match status" value="1"/>
</dbReference>
<accession>A0ABX0FGM0</accession>
<protein>
    <submittedName>
        <fullName evidence="2">NmrA family NAD(P)-binding protein</fullName>
    </submittedName>
</protein>
<dbReference type="InterPro" id="IPR036291">
    <property type="entry name" value="NAD(P)-bd_dom_sf"/>
</dbReference>
<dbReference type="PANTHER" id="PTHR43162:SF1">
    <property type="entry name" value="PRESTALK A DIFFERENTIATION PROTEIN A"/>
    <property type="match status" value="1"/>
</dbReference>
<organism evidence="2 3">
    <name type="scientific">Duganella aceris</name>
    <dbReference type="NCBI Taxonomy" id="2703883"/>
    <lineage>
        <taxon>Bacteria</taxon>
        <taxon>Pseudomonadati</taxon>
        <taxon>Pseudomonadota</taxon>
        <taxon>Betaproteobacteria</taxon>
        <taxon>Burkholderiales</taxon>
        <taxon>Oxalobacteraceae</taxon>
        <taxon>Telluria group</taxon>
        <taxon>Duganella</taxon>
    </lineage>
</organism>
<evidence type="ECO:0000313" key="2">
    <source>
        <dbReference type="EMBL" id="NGZ83725.1"/>
    </source>
</evidence>
<name>A0ABX0FGM0_9BURK</name>